<dbReference type="Proteomes" id="UP000651010">
    <property type="component" value="Unassembled WGS sequence"/>
</dbReference>
<keyword evidence="1" id="KW-1133">Transmembrane helix</keyword>
<keyword evidence="1" id="KW-0812">Transmembrane</keyword>
<comment type="caution">
    <text evidence="2">The sequence shown here is derived from an EMBL/GenBank/DDBJ whole genome shotgun (WGS) entry which is preliminary data.</text>
</comment>
<keyword evidence="3" id="KW-1185">Reference proteome</keyword>
<sequence length="80" mass="9091">MTSFLADFRKRINRDDGKYFQVGNRPLHWLEIVGLLLTVAAIALWQLHVKASLNMLWALFTGITGLLLTVLGDTLGRRRP</sequence>
<accession>A0ABR9GCJ3</accession>
<name>A0ABR9GCJ3_9GAMM</name>
<proteinExistence type="predicted"/>
<keyword evidence="1" id="KW-0472">Membrane</keyword>
<feature type="transmembrane region" description="Helical" evidence="1">
    <location>
        <begin position="55"/>
        <end position="75"/>
    </location>
</feature>
<dbReference type="EMBL" id="JACZZA010000009">
    <property type="protein sequence ID" value="MBE1161762.1"/>
    <property type="molecule type" value="Genomic_DNA"/>
</dbReference>
<protein>
    <submittedName>
        <fullName evidence="2">Uncharacterized protein</fullName>
    </submittedName>
</protein>
<gene>
    <name evidence="2" type="ORF">IGX34_15365</name>
</gene>
<feature type="transmembrane region" description="Helical" evidence="1">
    <location>
        <begin position="27"/>
        <end position="49"/>
    </location>
</feature>
<organism evidence="2 3">
    <name type="scientific">Dyella acidiphila</name>
    <dbReference type="NCBI Taxonomy" id="2775866"/>
    <lineage>
        <taxon>Bacteria</taxon>
        <taxon>Pseudomonadati</taxon>
        <taxon>Pseudomonadota</taxon>
        <taxon>Gammaproteobacteria</taxon>
        <taxon>Lysobacterales</taxon>
        <taxon>Rhodanobacteraceae</taxon>
        <taxon>Dyella</taxon>
    </lineage>
</organism>
<dbReference type="RefSeq" id="WP_192556602.1">
    <property type="nucleotide sequence ID" value="NZ_JACZZA010000009.1"/>
</dbReference>
<evidence type="ECO:0000256" key="1">
    <source>
        <dbReference type="SAM" id="Phobius"/>
    </source>
</evidence>
<evidence type="ECO:0000313" key="2">
    <source>
        <dbReference type="EMBL" id="MBE1161762.1"/>
    </source>
</evidence>
<evidence type="ECO:0000313" key="3">
    <source>
        <dbReference type="Proteomes" id="UP000651010"/>
    </source>
</evidence>
<reference evidence="2 3" key="1">
    <citation type="submission" date="2020-09" db="EMBL/GenBank/DDBJ databases">
        <title>Dyella sp. 7MK23 isolated from forest soil.</title>
        <authorList>
            <person name="Fu J."/>
        </authorList>
    </citation>
    <scope>NUCLEOTIDE SEQUENCE [LARGE SCALE GENOMIC DNA]</scope>
    <source>
        <strain evidence="2 3">7MK23</strain>
    </source>
</reference>